<accession>A0AAV2HXG2</accession>
<keyword evidence="2" id="KW-1185">Reference proteome</keyword>
<evidence type="ECO:0000313" key="1">
    <source>
        <dbReference type="EMBL" id="CAL1537013.1"/>
    </source>
</evidence>
<dbReference type="Proteomes" id="UP001497497">
    <property type="component" value="Unassembled WGS sequence"/>
</dbReference>
<reference evidence="1 2" key="1">
    <citation type="submission" date="2024-04" db="EMBL/GenBank/DDBJ databases">
        <authorList>
            <consortium name="Genoscope - CEA"/>
            <person name="William W."/>
        </authorList>
    </citation>
    <scope>NUCLEOTIDE SEQUENCE [LARGE SCALE GENOMIC DNA]</scope>
</reference>
<sequence>MSSSKFGFYPQPKHIIWPWKATFHYYNMSRPEDQVIILHNTNASCDDAGEYTCRTILLKGTLITHNKTQLLRKKASCYKITTETSPLPAGTAYSGVNVTDSNPYSEPSTQSSGIQVVTGSGKSSFIAEAIVLIVIVKFVM</sequence>
<proteinExistence type="predicted"/>
<gene>
    <name evidence="1" type="ORF">GSLYS_00010926001</name>
</gene>
<dbReference type="AlphaFoldDB" id="A0AAV2HXG2"/>
<comment type="caution">
    <text evidence="1">The sequence shown here is derived from an EMBL/GenBank/DDBJ whole genome shotgun (WGS) entry which is preliminary data.</text>
</comment>
<evidence type="ECO:0000313" key="2">
    <source>
        <dbReference type="Proteomes" id="UP001497497"/>
    </source>
</evidence>
<name>A0AAV2HXG2_LYMST</name>
<dbReference type="EMBL" id="CAXITT010000245">
    <property type="protein sequence ID" value="CAL1537013.1"/>
    <property type="molecule type" value="Genomic_DNA"/>
</dbReference>
<evidence type="ECO:0008006" key="3">
    <source>
        <dbReference type="Google" id="ProtNLM"/>
    </source>
</evidence>
<organism evidence="1 2">
    <name type="scientific">Lymnaea stagnalis</name>
    <name type="common">Great pond snail</name>
    <name type="synonym">Helix stagnalis</name>
    <dbReference type="NCBI Taxonomy" id="6523"/>
    <lineage>
        <taxon>Eukaryota</taxon>
        <taxon>Metazoa</taxon>
        <taxon>Spiralia</taxon>
        <taxon>Lophotrochozoa</taxon>
        <taxon>Mollusca</taxon>
        <taxon>Gastropoda</taxon>
        <taxon>Heterobranchia</taxon>
        <taxon>Euthyneura</taxon>
        <taxon>Panpulmonata</taxon>
        <taxon>Hygrophila</taxon>
        <taxon>Lymnaeoidea</taxon>
        <taxon>Lymnaeidae</taxon>
        <taxon>Lymnaea</taxon>
    </lineage>
</organism>
<protein>
    <recommendedName>
        <fullName evidence="3">Ig-like domain-containing protein</fullName>
    </recommendedName>
</protein>